<name>A0A814KD72_9BILA</name>
<keyword evidence="5" id="KW-1185">Reference proteome</keyword>
<dbReference type="EMBL" id="CAJNOK010002632">
    <property type="protein sequence ID" value="CAF0868583.1"/>
    <property type="molecule type" value="Genomic_DNA"/>
</dbReference>
<sequence length="344" mass="38507">MSQGRKHLPCTSLHTNLRLDAEYGSTEPLVPVSNFADGYTVFNRVDEVAVAGYLTTVTIYFYNLPVPHLAELIFYVIDRTLDIALFMVLHQYVVPPETITNITKQVFLIPNSAGMWVNEGQYVGVGFGPYAGSSSFVYRYMYMIHRSNLSFYITNTYPARFATDVTRGATFKFTIRSSLPAVTTVSPPITTTYGTLDNSSDSGVSIRLTWFIYGDQVKRDGYVQNLYVLTGTPNYSFYFNIVDAYVIPSTTIKGCTGVQTFRLPSARLNITQGQWLAVYFGVNDHGNVQPWGGISYYVGNRDGFAVDNLSFDDCIDKNNGQYCALYRYTYGVAIAFTVVSLPHQ</sequence>
<organism evidence="2 5">
    <name type="scientific">Didymodactylos carnosus</name>
    <dbReference type="NCBI Taxonomy" id="1234261"/>
    <lineage>
        <taxon>Eukaryota</taxon>
        <taxon>Metazoa</taxon>
        <taxon>Spiralia</taxon>
        <taxon>Gnathifera</taxon>
        <taxon>Rotifera</taxon>
        <taxon>Eurotatoria</taxon>
        <taxon>Bdelloidea</taxon>
        <taxon>Philodinida</taxon>
        <taxon>Philodinidae</taxon>
        <taxon>Didymodactylos</taxon>
    </lineage>
</organism>
<evidence type="ECO:0000313" key="3">
    <source>
        <dbReference type="EMBL" id="CAF3653403.1"/>
    </source>
</evidence>
<gene>
    <name evidence="2" type="ORF">GPM918_LOCUS16197</name>
    <name evidence="1" type="ORF">OVA965_LOCUS8010</name>
    <name evidence="4" type="ORF">SRO942_LOCUS16197</name>
    <name evidence="3" type="ORF">TMI583_LOCUS8006</name>
</gene>
<accession>A0A814KD72</accession>
<dbReference type="AlphaFoldDB" id="A0A814KD72"/>
<proteinExistence type="predicted"/>
<dbReference type="Proteomes" id="UP000677228">
    <property type="component" value="Unassembled WGS sequence"/>
</dbReference>
<dbReference type="Proteomes" id="UP000682733">
    <property type="component" value="Unassembled WGS sequence"/>
</dbReference>
<evidence type="ECO:0000313" key="5">
    <source>
        <dbReference type="Proteomes" id="UP000663829"/>
    </source>
</evidence>
<dbReference type="Proteomes" id="UP000681722">
    <property type="component" value="Unassembled WGS sequence"/>
</dbReference>
<evidence type="ECO:0000313" key="4">
    <source>
        <dbReference type="EMBL" id="CAF3818946.1"/>
    </source>
</evidence>
<dbReference type="Proteomes" id="UP000663829">
    <property type="component" value="Unassembled WGS sequence"/>
</dbReference>
<comment type="caution">
    <text evidence="2">The sequence shown here is derived from an EMBL/GenBank/DDBJ whole genome shotgun (WGS) entry which is preliminary data.</text>
</comment>
<evidence type="ECO:0000313" key="2">
    <source>
        <dbReference type="EMBL" id="CAF1049308.1"/>
    </source>
</evidence>
<dbReference type="EMBL" id="CAJOBC010004210">
    <property type="protein sequence ID" value="CAF3818946.1"/>
    <property type="molecule type" value="Genomic_DNA"/>
</dbReference>
<dbReference type="EMBL" id="CAJOBA010002633">
    <property type="protein sequence ID" value="CAF3653403.1"/>
    <property type="molecule type" value="Genomic_DNA"/>
</dbReference>
<reference evidence="2" key="1">
    <citation type="submission" date="2021-02" db="EMBL/GenBank/DDBJ databases">
        <authorList>
            <person name="Nowell W R."/>
        </authorList>
    </citation>
    <scope>NUCLEOTIDE SEQUENCE</scope>
</reference>
<dbReference type="EMBL" id="CAJNOQ010004210">
    <property type="protein sequence ID" value="CAF1049308.1"/>
    <property type="molecule type" value="Genomic_DNA"/>
</dbReference>
<evidence type="ECO:0000313" key="1">
    <source>
        <dbReference type="EMBL" id="CAF0868583.1"/>
    </source>
</evidence>
<protein>
    <submittedName>
        <fullName evidence="2">Uncharacterized protein</fullName>
    </submittedName>
</protein>